<sequence>MTLHYQRLEQAALDVIDALRQIPQFSDLGIAVIGGFARVHHNRGSRGTSDVDFIIDTAEIALEREIKQAILNLGGTDFSQEAHVFRHVLNGGTDYCRVDFFPRDICPYLPPAAQQVQHIPLNAIPFISPTDLIVFKIHSCGTRGDATKNKDDAVTPRLCFVRWPRRSRLHDSSKMS</sequence>
<evidence type="ECO:0000313" key="1">
    <source>
        <dbReference type="EMBL" id="KAK4038319.1"/>
    </source>
</evidence>
<keyword evidence="2" id="KW-1185">Reference proteome</keyword>
<dbReference type="AlphaFoldDB" id="A0AAN6PCA4"/>
<accession>A0AAN6PCA4</accession>
<dbReference type="Proteomes" id="UP001303115">
    <property type="component" value="Unassembled WGS sequence"/>
</dbReference>
<gene>
    <name evidence="1" type="ORF">C8A01DRAFT_37706</name>
</gene>
<name>A0AAN6PCA4_9PEZI</name>
<evidence type="ECO:0008006" key="3">
    <source>
        <dbReference type="Google" id="ProtNLM"/>
    </source>
</evidence>
<organism evidence="1 2">
    <name type="scientific">Parachaetomium inaequale</name>
    <dbReference type="NCBI Taxonomy" id="2588326"/>
    <lineage>
        <taxon>Eukaryota</taxon>
        <taxon>Fungi</taxon>
        <taxon>Dikarya</taxon>
        <taxon>Ascomycota</taxon>
        <taxon>Pezizomycotina</taxon>
        <taxon>Sordariomycetes</taxon>
        <taxon>Sordariomycetidae</taxon>
        <taxon>Sordariales</taxon>
        <taxon>Chaetomiaceae</taxon>
        <taxon>Parachaetomium</taxon>
    </lineage>
</organism>
<protein>
    <recommendedName>
        <fullName evidence="3">Nucleotidyltransferase</fullName>
    </recommendedName>
</protein>
<comment type="caution">
    <text evidence="1">The sequence shown here is derived from an EMBL/GenBank/DDBJ whole genome shotgun (WGS) entry which is preliminary data.</text>
</comment>
<reference evidence="2" key="1">
    <citation type="journal article" date="2023" name="Mol. Phylogenet. Evol.">
        <title>Genome-scale phylogeny and comparative genomics of the fungal order Sordariales.</title>
        <authorList>
            <person name="Hensen N."/>
            <person name="Bonometti L."/>
            <person name="Westerberg I."/>
            <person name="Brannstrom I.O."/>
            <person name="Guillou S."/>
            <person name="Cros-Aarteil S."/>
            <person name="Calhoun S."/>
            <person name="Haridas S."/>
            <person name="Kuo A."/>
            <person name="Mondo S."/>
            <person name="Pangilinan J."/>
            <person name="Riley R."/>
            <person name="LaButti K."/>
            <person name="Andreopoulos B."/>
            <person name="Lipzen A."/>
            <person name="Chen C."/>
            <person name="Yan M."/>
            <person name="Daum C."/>
            <person name="Ng V."/>
            <person name="Clum A."/>
            <person name="Steindorff A."/>
            <person name="Ohm R.A."/>
            <person name="Martin F."/>
            <person name="Silar P."/>
            <person name="Natvig D.O."/>
            <person name="Lalanne C."/>
            <person name="Gautier V."/>
            <person name="Ament-Velasquez S.L."/>
            <person name="Kruys A."/>
            <person name="Hutchinson M.I."/>
            <person name="Powell A.J."/>
            <person name="Barry K."/>
            <person name="Miller A.N."/>
            <person name="Grigoriev I.V."/>
            <person name="Debuchy R."/>
            <person name="Gladieux P."/>
            <person name="Hiltunen Thoren M."/>
            <person name="Johannesson H."/>
        </authorList>
    </citation>
    <scope>NUCLEOTIDE SEQUENCE [LARGE SCALE GENOMIC DNA]</scope>
    <source>
        <strain evidence="2">CBS 284.82</strain>
    </source>
</reference>
<dbReference type="EMBL" id="MU854432">
    <property type="protein sequence ID" value="KAK4038319.1"/>
    <property type="molecule type" value="Genomic_DNA"/>
</dbReference>
<proteinExistence type="predicted"/>
<evidence type="ECO:0000313" key="2">
    <source>
        <dbReference type="Proteomes" id="UP001303115"/>
    </source>
</evidence>